<dbReference type="GO" id="GO:0051285">
    <property type="term" value="C:cell cortex of cell tip"/>
    <property type="evidence" value="ECO:0007669"/>
    <property type="project" value="TreeGrafter"/>
</dbReference>
<feature type="transmembrane region" description="Helical" evidence="2">
    <location>
        <begin position="75"/>
        <end position="96"/>
    </location>
</feature>
<reference evidence="3" key="2">
    <citation type="submission" date="2023-05" db="EMBL/GenBank/DDBJ databases">
        <authorList>
            <consortium name="Lawrence Berkeley National Laboratory"/>
            <person name="Steindorff A."/>
            <person name="Hensen N."/>
            <person name="Bonometti L."/>
            <person name="Westerberg I."/>
            <person name="Brannstrom I.O."/>
            <person name="Guillou S."/>
            <person name="Cros-Aarteil S."/>
            <person name="Calhoun S."/>
            <person name="Haridas S."/>
            <person name="Kuo A."/>
            <person name="Mondo S."/>
            <person name="Pangilinan J."/>
            <person name="Riley R."/>
            <person name="Labutti K."/>
            <person name="Andreopoulos B."/>
            <person name="Lipzen A."/>
            <person name="Chen C."/>
            <person name="Yanf M."/>
            <person name="Daum C."/>
            <person name="Ng V."/>
            <person name="Clum A."/>
            <person name="Ohm R."/>
            <person name="Martin F."/>
            <person name="Silar P."/>
            <person name="Natvig D."/>
            <person name="Lalanne C."/>
            <person name="Gautier V."/>
            <person name="Ament-Velasquez S.L."/>
            <person name="Kruys A."/>
            <person name="Hutchinson M.I."/>
            <person name="Powell A.J."/>
            <person name="Barry K."/>
            <person name="Miller A.N."/>
            <person name="Grigoriev I.V."/>
            <person name="Debuchy R."/>
            <person name="Gladieux P."/>
            <person name="Thoren M.H."/>
            <person name="Johannesson H."/>
        </authorList>
    </citation>
    <scope>NUCLEOTIDE SEQUENCE</scope>
    <source>
        <strain evidence="3">CBS 990.96</strain>
    </source>
</reference>
<proteinExistence type="predicted"/>
<protein>
    <submittedName>
        <fullName evidence="3">SUR7 family protein pun1</fullName>
    </submittedName>
</protein>
<feature type="compositionally biased region" description="Polar residues" evidence="1">
    <location>
        <begin position="25"/>
        <end position="38"/>
    </location>
</feature>
<keyword evidence="2" id="KW-1133">Transmembrane helix</keyword>
<dbReference type="InterPro" id="IPR009571">
    <property type="entry name" value="SUR7/Rim9-like_fungi"/>
</dbReference>
<feature type="transmembrane region" description="Helical" evidence="2">
    <location>
        <begin position="180"/>
        <end position="199"/>
    </location>
</feature>
<feature type="region of interest" description="Disordered" evidence="1">
    <location>
        <begin position="1"/>
        <end position="38"/>
    </location>
</feature>
<dbReference type="PANTHER" id="PTHR28019">
    <property type="entry name" value="CELL MEMBRANE PROTEIN YLR413W-RELATED"/>
    <property type="match status" value="1"/>
</dbReference>
<feature type="transmembrane region" description="Helical" evidence="2">
    <location>
        <begin position="283"/>
        <end position="303"/>
    </location>
</feature>
<evidence type="ECO:0000256" key="2">
    <source>
        <dbReference type="SAM" id="Phobius"/>
    </source>
</evidence>
<accession>A0AAN7BTG5</accession>
<keyword evidence="2" id="KW-0472">Membrane</keyword>
<organism evidence="3 4">
    <name type="scientific">Podospora fimiseda</name>
    <dbReference type="NCBI Taxonomy" id="252190"/>
    <lineage>
        <taxon>Eukaryota</taxon>
        <taxon>Fungi</taxon>
        <taxon>Dikarya</taxon>
        <taxon>Ascomycota</taxon>
        <taxon>Pezizomycotina</taxon>
        <taxon>Sordariomycetes</taxon>
        <taxon>Sordariomycetidae</taxon>
        <taxon>Sordariales</taxon>
        <taxon>Podosporaceae</taxon>
        <taxon>Podospora</taxon>
    </lineage>
</organism>
<gene>
    <name evidence="3" type="ORF">QBC38DRAFT_139992</name>
</gene>
<evidence type="ECO:0000313" key="3">
    <source>
        <dbReference type="EMBL" id="KAK4228743.1"/>
    </source>
</evidence>
<dbReference type="AlphaFoldDB" id="A0AAN7BTG5"/>
<sequence length="352" mass="38705">MGLPSILRPRPRRRSPSSEPEKHSSAVTPTSPASYTDQDATTTANTISASASISGPPPYNLPKSTMKRITRTRRYFSFSASFSYLLAWIFLILVLIGNTPGTPVLESIYFFKLNLADIIPMSVPNASLINSIAQSIGLHDFYQVGLWNFCEGYLNVGVTYCSKPKALYWFNPVEILMSELLAGATIALPTQVITILSVLRITSQIMFGFFLTACILAFLLVLLSPLATSSKWWSLPLTVAAFLVTLFTVSASIIGTVISVAFKYAAEAQSDLNIHVELGTKMLIFTWLAAGFTVWGFAVHAGMGCCCVSKRDLKTGRRTIIFDQSGKEGGERSRDRVAPRTLMIRDDVRGRY</sequence>
<feature type="transmembrane region" description="Helical" evidence="2">
    <location>
        <begin position="206"/>
        <end position="227"/>
    </location>
</feature>
<dbReference type="PANTHER" id="PTHR28019:SF2">
    <property type="entry name" value="CELL MEMBRANE PROTEIN YLR413W-RELATED"/>
    <property type="match status" value="1"/>
</dbReference>
<keyword evidence="2" id="KW-0812">Transmembrane</keyword>
<comment type="caution">
    <text evidence="3">The sequence shown here is derived from an EMBL/GenBank/DDBJ whole genome shotgun (WGS) entry which is preliminary data.</text>
</comment>
<name>A0AAN7BTG5_9PEZI</name>
<feature type="transmembrane region" description="Helical" evidence="2">
    <location>
        <begin position="239"/>
        <end position="262"/>
    </location>
</feature>
<dbReference type="EMBL" id="MU865315">
    <property type="protein sequence ID" value="KAK4228743.1"/>
    <property type="molecule type" value="Genomic_DNA"/>
</dbReference>
<dbReference type="InterPro" id="IPR052413">
    <property type="entry name" value="SUR7_domain"/>
</dbReference>
<dbReference type="GO" id="GO:0005886">
    <property type="term" value="C:plasma membrane"/>
    <property type="evidence" value="ECO:0007669"/>
    <property type="project" value="InterPro"/>
</dbReference>
<keyword evidence="4" id="KW-1185">Reference proteome</keyword>
<dbReference type="GO" id="GO:0031505">
    <property type="term" value="P:fungal-type cell wall organization"/>
    <property type="evidence" value="ECO:0007669"/>
    <property type="project" value="TreeGrafter"/>
</dbReference>
<reference evidence="3" key="1">
    <citation type="journal article" date="2023" name="Mol. Phylogenet. Evol.">
        <title>Genome-scale phylogeny and comparative genomics of the fungal order Sordariales.</title>
        <authorList>
            <person name="Hensen N."/>
            <person name="Bonometti L."/>
            <person name="Westerberg I."/>
            <person name="Brannstrom I.O."/>
            <person name="Guillou S."/>
            <person name="Cros-Aarteil S."/>
            <person name="Calhoun S."/>
            <person name="Haridas S."/>
            <person name="Kuo A."/>
            <person name="Mondo S."/>
            <person name="Pangilinan J."/>
            <person name="Riley R."/>
            <person name="LaButti K."/>
            <person name="Andreopoulos B."/>
            <person name="Lipzen A."/>
            <person name="Chen C."/>
            <person name="Yan M."/>
            <person name="Daum C."/>
            <person name="Ng V."/>
            <person name="Clum A."/>
            <person name="Steindorff A."/>
            <person name="Ohm R.A."/>
            <person name="Martin F."/>
            <person name="Silar P."/>
            <person name="Natvig D.O."/>
            <person name="Lalanne C."/>
            <person name="Gautier V."/>
            <person name="Ament-Velasquez S.L."/>
            <person name="Kruys A."/>
            <person name="Hutchinson M.I."/>
            <person name="Powell A.J."/>
            <person name="Barry K."/>
            <person name="Miller A.N."/>
            <person name="Grigoriev I.V."/>
            <person name="Debuchy R."/>
            <person name="Gladieux P."/>
            <person name="Hiltunen Thoren M."/>
            <person name="Johannesson H."/>
        </authorList>
    </citation>
    <scope>NUCLEOTIDE SEQUENCE</scope>
    <source>
        <strain evidence="3">CBS 990.96</strain>
    </source>
</reference>
<evidence type="ECO:0000313" key="4">
    <source>
        <dbReference type="Proteomes" id="UP001301958"/>
    </source>
</evidence>
<dbReference type="Pfam" id="PF06687">
    <property type="entry name" value="SUR7"/>
    <property type="match status" value="1"/>
</dbReference>
<evidence type="ECO:0000256" key="1">
    <source>
        <dbReference type="SAM" id="MobiDB-lite"/>
    </source>
</evidence>
<dbReference type="Proteomes" id="UP001301958">
    <property type="component" value="Unassembled WGS sequence"/>
</dbReference>